<protein>
    <submittedName>
        <fullName evidence="1">Uncharacterized protein</fullName>
    </submittedName>
</protein>
<keyword evidence="2" id="KW-1185">Reference proteome</keyword>
<dbReference type="Gramene" id="GBG59458">
    <property type="protein sequence ID" value="GBG59458"/>
    <property type="gene ID" value="CBR_g38483"/>
</dbReference>
<gene>
    <name evidence="1" type="ORF">CBR_g38483</name>
</gene>
<organism evidence="1 2">
    <name type="scientific">Chara braunii</name>
    <name type="common">Braun's stonewort</name>
    <dbReference type="NCBI Taxonomy" id="69332"/>
    <lineage>
        <taxon>Eukaryota</taxon>
        <taxon>Viridiplantae</taxon>
        <taxon>Streptophyta</taxon>
        <taxon>Charophyceae</taxon>
        <taxon>Charales</taxon>
        <taxon>Characeae</taxon>
        <taxon>Chara</taxon>
    </lineage>
</organism>
<dbReference type="Proteomes" id="UP000265515">
    <property type="component" value="Unassembled WGS sequence"/>
</dbReference>
<comment type="caution">
    <text evidence="1">The sequence shown here is derived from an EMBL/GenBank/DDBJ whole genome shotgun (WGS) entry which is preliminary data.</text>
</comment>
<sequence length="202" mass="21602">MVDDSVAEGVFALGERGGGVATVEVVVDEVGGDVDVEVEAEACPEEGVVWGMEEGGMVVVRTVMVGVFPSSLVMRSHMADRLAFMSSREVVTEVWRVLSAWRMAERSGVAVFAGGCSPARLRAMLSTESVRMSYMLMEDAVMSREEGVEDAAETDAEDVAAAVTASAASASAAARWEFLVSRGDMWRWGGQLLFAIIEPKLI</sequence>
<proteinExistence type="predicted"/>
<accession>A0A388JNV8</accession>
<evidence type="ECO:0000313" key="2">
    <source>
        <dbReference type="Proteomes" id="UP000265515"/>
    </source>
</evidence>
<evidence type="ECO:0000313" key="1">
    <source>
        <dbReference type="EMBL" id="GBG59458.1"/>
    </source>
</evidence>
<name>A0A388JNV8_CHABU</name>
<reference evidence="1 2" key="1">
    <citation type="journal article" date="2018" name="Cell">
        <title>The Chara Genome: Secondary Complexity and Implications for Plant Terrestrialization.</title>
        <authorList>
            <person name="Nishiyama T."/>
            <person name="Sakayama H."/>
            <person name="Vries J.D."/>
            <person name="Buschmann H."/>
            <person name="Saint-Marcoux D."/>
            <person name="Ullrich K.K."/>
            <person name="Haas F.B."/>
            <person name="Vanderstraeten L."/>
            <person name="Becker D."/>
            <person name="Lang D."/>
            <person name="Vosolsobe S."/>
            <person name="Rombauts S."/>
            <person name="Wilhelmsson P.K.I."/>
            <person name="Janitza P."/>
            <person name="Kern R."/>
            <person name="Heyl A."/>
            <person name="Rumpler F."/>
            <person name="Villalobos L.I.A.C."/>
            <person name="Clay J.M."/>
            <person name="Skokan R."/>
            <person name="Toyoda A."/>
            <person name="Suzuki Y."/>
            <person name="Kagoshima H."/>
            <person name="Schijlen E."/>
            <person name="Tajeshwar N."/>
            <person name="Catarino B."/>
            <person name="Hetherington A.J."/>
            <person name="Saltykova A."/>
            <person name="Bonnot C."/>
            <person name="Breuninger H."/>
            <person name="Symeonidi A."/>
            <person name="Radhakrishnan G.V."/>
            <person name="Van Nieuwerburgh F."/>
            <person name="Deforce D."/>
            <person name="Chang C."/>
            <person name="Karol K.G."/>
            <person name="Hedrich R."/>
            <person name="Ulvskov P."/>
            <person name="Glockner G."/>
            <person name="Delwiche C.F."/>
            <person name="Petrasek J."/>
            <person name="Van de Peer Y."/>
            <person name="Friml J."/>
            <person name="Beilby M."/>
            <person name="Dolan L."/>
            <person name="Kohara Y."/>
            <person name="Sugano S."/>
            <person name="Fujiyama A."/>
            <person name="Delaux P.-M."/>
            <person name="Quint M."/>
            <person name="TheiBen G."/>
            <person name="Hagemann M."/>
            <person name="Harholt J."/>
            <person name="Dunand C."/>
            <person name="Zachgo S."/>
            <person name="Langdale J."/>
            <person name="Maumus F."/>
            <person name="Straeten D.V.D."/>
            <person name="Gould S.B."/>
            <person name="Rensing S.A."/>
        </authorList>
    </citation>
    <scope>NUCLEOTIDE SEQUENCE [LARGE SCALE GENOMIC DNA]</scope>
    <source>
        <strain evidence="1 2">S276</strain>
    </source>
</reference>
<dbReference type="EMBL" id="BFEA01000004">
    <property type="protein sequence ID" value="GBG59458.1"/>
    <property type="molecule type" value="Genomic_DNA"/>
</dbReference>
<dbReference type="AlphaFoldDB" id="A0A388JNV8"/>